<feature type="domain" description="NodB homology" evidence="4">
    <location>
        <begin position="224"/>
        <end position="401"/>
    </location>
</feature>
<dbReference type="KEGG" id="dsc:ABOD76_05310"/>
<reference evidence="5" key="1">
    <citation type="submission" date="2024-06" db="EMBL/GenBank/DDBJ databases">
        <title>Draft Genome Sequence of Deinococcus sonorensis Type Strain KR-87, a Biofilm Producing Representative of the Genus Deinococcus.</title>
        <authorList>
            <person name="Boren L.S."/>
            <person name="Grosso R.A."/>
            <person name="Hugenberg-Cox A.N."/>
            <person name="Hill J.T.E."/>
            <person name="Albert C.M."/>
            <person name="Tuohy J.M."/>
        </authorList>
    </citation>
    <scope>NUCLEOTIDE SEQUENCE</scope>
    <source>
        <strain evidence="5">KR-87</strain>
    </source>
</reference>
<evidence type="ECO:0000313" key="5">
    <source>
        <dbReference type="EMBL" id="XBV85726.1"/>
    </source>
</evidence>
<accession>A0AAU7UB98</accession>
<dbReference type="InterPro" id="IPR050248">
    <property type="entry name" value="Polysacc_deacetylase_ArnD"/>
</dbReference>
<keyword evidence="2 5" id="KW-0378">Hydrolase</keyword>
<feature type="chain" id="PRO_5043761789" evidence="3">
    <location>
        <begin position="25"/>
        <end position="420"/>
    </location>
</feature>
<gene>
    <name evidence="5" type="ORF">ABOD76_05310</name>
</gene>
<dbReference type="InterPro" id="IPR002509">
    <property type="entry name" value="NODB_dom"/>
</dbReference>
<evidence type="ECO:0000259" key="4">
    <source>
        <dbReference type="PROSITE" id="PS51677"/>
    </source>
</evidence>
<dbReference type="EC" id="3.-.-.-" evidence="5"/>
<name>A0AAU7UB98_9DEIO</name>
<dbReference type="InterPro" id="IPR011330">
    <property type="entry name" value="Glyco_hydro/deAcase_b/a-brl"/>
</dbReference>
<organism evidence="5">
    <name type="scientific">Deinococcus sonorensis KR-87</name>
    <dbReference type="NCBI Taxonomy" id="694439"/>
    <lineage>
        <taxon>Bacteria</taxon>
        <taxon>Thermotogati</taxon>
        <taxon>Deinococcota</taxon>
        <taxon>Deinococci</taxon>
        <taxon>Deinococcales</taxon>
        <taxon>Deinococcaceae</taxon>
        <taxon>Deinococcus</taxon>
    </lineage>
</organism>
<dbReference type="Gene3D" id="3.20.20.370">
    <property type="entry name" value="Glycoside hydrolase/deacetylase"/>
    <property type="match status" value="1"/>
</dbReference>
<sequence>MGRGRRACLLLTLMLLGMWPGSRAAPHIHLDPGRTEPPTLPGQLQPLAPGTLTAPRLPTLTLTPPLPGVVKVEYLSNGHIEVAGAILTLGAPERPEVRARVLALATRVLAARPSLSEVDLSVYDRSSYGGFGGPLPLLTASVPRARLNDFLAWTQGRGAYDRVWLNPVSLPAPPRQLSEPVRELSVNFLGSLADRAADAVHHTTAKVLGGVQGGLLYHGLPLTRLAALTFDDAPHPIFEPLLLDLLQRSGIHATFFVIGRNARAYPYFVQDMISQGHEVGNHTYHHVRLPPLSAAQAALEMQQASLVIRSITGQPVRYFRPPGGDYTPATLRAASQQGLTTVFWTDDPGDFQNPGEAVLQRRYLRHLGRGGIVLLHDNAPEMLQVLPAFLQLARQRRVVLGTVGQLVGEPPAPYPAGSPR</sequence>
<dbReference type="GO" id="GO:0005975">
    <property type="term" value="P:carbohydrate metabolic process"/>
    <property type="evidence" value="ECO:0007669"/>
    <property type="project" value="InterPro"/>
</dbReference>
<dbReference type="PANTHER" id="PTHR10587:SF133">
    <property type="entry name" value="CHITIN DEACETYLASE 1-RELATED"/>
    <property type="match status" value="1"/>
</dbReference>
<dbReference type="GO" id="GO:0046872">
    <property type="term" value="F:metal ion binding"/>
    <property type="evidence" value="ECO:0007669"/>
    <property type="project" value="UniProtKB-KW"/>
</dbReference>
<feature type="signal peptide" evidence="3">
    <location>
        <begin position="1"/>
        <end position="24"/>
    </location>
</feature>
<keyword evidence="1" id="KW-0479">Metal-binding</keyword>
<evidence type="ECO:0000256" key="1">
    <source>
        <dbReference type="ARBA" id="ARBA00022723"/>
    </source>
</evidence>
<dbReference type="RefSeq" id="WP_350243767.1">
    <property type="nucleotide sequence ID" value="NZ_CP158299.1"/>
</dbReference>
<dbReference type="EMBL" id="CP158299">
    <property type="protein sequence ID" value="XBV85726.1"/>
    <property type="molecule type" value="Genomic_DNA"/>
</dbReference>
<dbReference type="SUPFAM" id="SSF88713">
    <property type="entry name" value="Glycoside hydrolase/deacetylase"/>
    <property type="match status" value="1"/>
</dbReference>
<dbReference type="PANTHER" id="PTHR10587">
    <property type="entry name" value="GLYCOSYL TRANSFERASE-RELATED"/>
    <property type="match status" value="1"/>
</dbReference>
<dbReference type="GO" id="GO:0016810">
    <property type="term" value="F:hydrolase activity, acting on carbon-nitrogen (but not peptide) bonds"/>
    <property type="evidence" value="ECO:0007669"/>
    <property type="project" value="InterPro"/>
</dbReference>
<dbReference type="AlphaFoldDB" id="A0AAU7UB98"/>
<dbReference type="CDD" id="cd10917">
    <property type="entry name" value="CE4_NodB_like_6s_7s"/>
    <property type="match status" value="1"/>
</dbReference>
<keyword evidence="3" id="KW-0732">Signal</keyword>
<proteinExistence type="predicted"/>
<dbReference type="Pfam" id="PF01522">
    <property type="entry name" value="Polysacc_deac_1"/>
    <property type="match status" value="1"/>
</dbReference>
<dbReference type="GO" id="GO:0016020">
    <property type="term" value="C:membrane"/>
    <property type="evidence" value="ECO:0007669"/>
    <property type="project" value="TreeGrafter"/>
</dbReference>
<protein>
    <submittedName>
        <fullName evidence="5">Polysaccharide deacetylase family protein</fullName>
        <ecNumber evidence="5">3.-.-.-</ecNumber>
    </submittedName>
</protein>
<evidence type="ECO:0000256" key="2">
    <source>
        <dbReference type="ARBA" id="ARBA00022801"/>
    </source>
</evidence>
<evidence type="ECO:0000256" key="3">
    <source>
        <dbReference type="SAM" id="SignalP"/>
    </source>
</evidence>
<dbReference type="PROSITE" id="PS51677">
    <property type="entry name" value="NODB"/>
    <property type="match status" value="1"/>
</dbReference>